<evidence type="ECO:0000313" key="6">
    <source>
        <dbReference type="Proteomes" id="UP001642483"/>
    </source>
</evidence>
<feature type="domain" description="SH2" evidence="4">
    <location>
        <begin position="416"/>
        <end position="507"/>
    </location>
</feature>
<name>A0ABP0H1N3_CLALP</name>
<dbReference type="InterPro" id="IPR000980">
    <property type="entry name" value="SH2"/>
</dbReference>
<dbReference type="InterPro" id="IPR051235">
    <property type="entry name" value="CEP152/SHC-Transforming"/>
</dbReference>
<keyword evidence="1 2" id="KW-0727">SH2 domain</keyword>
<dbReference type="InterPro" id="IPR035676">
    <property type="entry name" value="SHC_SH2"/>
</dbReference>
<dbReference type="PRINTS" id="PR00401">
    <property type="entry name" value="SH2DOMAIN"/>
</dbReference>
<evidence type="ECO:0000259" key="3">
    <source>
        <dbReference type="PROSITE" id="PS01179"/>
    </source>
</evidence>
<evidence type="ECO:0000313" key="5">
    <source>
        <dbReference type="EMBL" id="CAK8697925.1"/>
    </source>
</evidence>
<comment type="caution">
    <text evidence="5">The sequence shown here is derived from an EMBL/GenBank/DDBJ whole genome shotgun (WGS) entry which is preliminary data.</text>
</comment>
<evidence type="ECO:0000259" key="4">
    <source>
        <dbReference type="PROSITE" id="PS50001"/>
    </source>
</evidence>
<dbReference type="PANTHER" id="PTHR10337">
    <property type="entry name" value="SHC TRANSFORMING PROTEIN"/>
    <property type="match status" value="1"/>
</dbReference>
<dbReference type="Proteomes" id="UP001642483">
    <property type="component" value="Unassembled WGS sequence"/>
</dbReference>
<dbReference type="Gene3D" id="3.30.505.10">
    <property type="entry name" value="SH2 domain"/>
    <property type="match status" value="1"/>
</dbReference>
<dbReference type="SMART" id="SM00252">
    <property type="entry name" value="SH2"/>
    <property type="match status" value="1"/>
</dbReference>
<evidence type="ECO:0000256" key="1">
    <source>
        <dbReference type="ARBA" id="ARBA00022999"/>
    </source>
</evidence>
<organism evidence="5 6">
    <name type="scientific">Clavelina lepadiformis</name>
    <name type="common">Light-bulb sea squirt</name>
    <name type="synonym">Ascidia lepadiformis</name>
    <dbReference type="NCBI Taxonomy" id="159417"/>
    <lineage>
        <taxon>Eukaryota</taxon>
        <taxon>Metazoa</taxon>
        <taxon>Chordata</taxon>
        <taxon>Tunicata</taxon>
        <taxon>Ascidiacea</taxon>
        <taxon>Aplousobranchia</taxon>
        <taxon>Clavelinidae</taxon>
        <taxon>Clavelina</taxon>
    </lineage>
</organism>
<dbReference type="CDD" id="cd01209">
    <property type="entry name" value="PTB_Shc"/>
    <property type="match status" value="1"/>
</dbReference>
<dbReference type="SUPFAM" id="SSF55550">
    <property type="entry name" value="SH2 domain"/>
    <property type="match status" value="1"/>
</dbReference>
<dbReference type="InterPro" id="IPR006020">
    <property type="entry name" value="PTB/PI_dom"/>
</dbReference>
<evidence type="ECO:0008006" key="7">
    <source>
        <dbReference type="Google" id="ProtNLM"/>
    </source>
</evidence>
<dbReference type="PANTHER" id="PTHR10337:SF11">
    <property type="entry name" value="DSHC PROTEIN"/>
    <property type="match status" value="1"/>
</dbReference>
<dbReference type="InterPro" id="IPR006019">
    <property type="entry name" value="PID_Shc-like"/>
</dbReference>
<proteinExistence type="predicted"/>
<dbReference type="PRINTS" id="PR00629">
    <property type="entry name" value="SHCPIDOMAIN"/>
</dbReference>
<gene>
    <name evidence="5" type="ORF">CVLEPA_LOCUS31408</name>
</gene>
<dbReference type="InterPro" id="IPR036860">
    <property type="entry name" value="SH2_dom_sf"/>
</dbReference>
<protein>
    <recommendedName>
        <fullName evidence="7">SHC-transforming protein 1</fullName>
    </recommendedName>
</protein>
<dbReference type="Pfam" id="PF00640">
    <property type="entry name" value="PID"/>
    <property type="match status" value="1"/>
</dbReference>
<dbReference type="Gene3D" id="2.30.29.30">
    <property type="entry name" value="Pleckstrin-homology domain (PH domain)/Phosphotyrosine-binding domain (PTB)"/>
    <property type="match status" value="1"/>
</dbReference>
<keyword evidence="6" id="KW-1185">Reference proteome</keyword>
<accession>A0ABP0H1N3</accession>
<feature type="domain" description="PID" evidence="3">
    <location>
        <begin position="56"/>
        <end position="228"/>
    </location>
</feature>
<dbReference type="Pfam" id="PF00017">
    <property type="entry name" value="SH2"/>
    <property type="match status" value="1"/>
</dbReference>
<dbReference type="SMART" id="SM00462">
    <property type="entry name" value="PTB"/>
    <property type="match status" value="1"/>
</dbReference>
<dbReference type="PROSITE" id="PS50001">
    <property type="entry name" value="SH2"/>
    <property type="match status" value="1"/>
</dbReference>
<dbReference type="EMBL" id="CAWYQH010000174">
    <property type="protein sequence ID" value="CAK8697925.1"/>
    <property type="molecule type" value="Genomic_DNA"/>
</dbReference>
<dbReference type="SUPFAM" id="SSF50729">
    <property type="entry name" value="PH domain-like"/>
    <property type="match status" value="1"/>
</dbReference>
<dbReference type="PROSITE" id="PS01179">
    <property type="entry name" value="PID"/>
    <property type="match status" value="1"/>
</dbReference>
<sequence length="513" mass="56834">MKEECTTFGFLFVKFLTMMRKNKKLVEGDQTNEWRKSGSFVRKPQRGWLHPDSAVMGPGVVYSVQYLGCIEVRQSMRTLDFEMRTLATKEAIWRVLAAIGGPSTPRSGKKTPKDVARILCEVPNLKFSQAFINLTISTASLTLVVTNTGQFIANHQMQSISFASGGDPDTLDYVAYVAKDSINNRACHVLKCPDGLAQDVINTVGQAFELRFKEYLKNPPKAVTPPDRTEPLFHDGKSRWGDDEPEYYNDISAKHATESTSMCSDENSILEDGGISMKCCESAQEYINTDVHENECTAAMSSLAIRKKNFGDHNYVNTSIMPQDVLCRPQPSQQNQPPHIKGDKNLIDLSTPPTSPNKQIVPGAGGALALAAAIGVSHDNNNKQQSVDAFDMRPFTNPVSPANTISPNDSLQCESWFHGSISRKQAELMLSHDGDFLVRESSTSKGQFVLSGVQEGQHKHLLLVDPKGVVRTKDRQFDSVSHLISFHRDNNLPIVSSGSVLHLRLPVTRQIER</sequence>
<reference evidence="5 6" key="1">
    <citation type="submission" date="2024-02" db="EMBL/GenBank/DDBJ databases">
        <authorList>
            <person name="Daric V."/>
            <person name="Darras S."/>
        </authorList>
    </citation>
    <scope>NUCLEOTIDE SEQUENCE [LARGE SCALE GENOMIC DNA]</scope>
</reference>
<dbReference type="InterPro" id="IPR011993">
    <property type="entry name" value="PH-like_dom_sf"/>
</dbReference>
<evidence type="ECO:0000256" key="2">
    <source>
        <dbReference type="PROSITE-ProRule" id="PRU00191"/>
    </source>
</evidence>
<dbReference type="CDD" id="cd09925">
    <property type="entry name" value="SH2_SHC"/>
    <property type="match status" value="1"/>
</dbReference>